<evidence type="ECO:0000313" key="2">
    <source>
        <dbReference type="EMBL" id="KXK65870.1"/>
    </source>
</evidence>
<dbReference type="Proteomes" id="UP000070366">
    <property type="component" value="Unassembled WGS sequence"/>
</dbReference>
<keyword evidence="1" id="KW-0560">Oxidoreductase</keyword>
<dbReference type="SUPFAM" id="SSF51735">
    <property type="entry name" value="NAD(P)-binding Rossmann-fold domains"/>
    <property type="match status" value="1"/>
</dbReference>
<dbReference type="SUPFAM" id="SSF50129">
    <property type="entry name" value="GroES-like"/>
    <property type="match status" value="1"/>
</dbReference>
<protein>
    <submittedName>
        <fullName evidence="2">GroES-like protein</fullName>
    </submittedName>
</protein>
<dbReference type="PANTHER" id="PTHR43401:SF2">
    <property type="entry name" value="L-THREONINE 3-DEHYDROGENASE"/>
    <property type="match status" value="1"/>
</dbReference>
<sequence>MKIKAVRLYGKEDLRFEEFELRDIQDDEILAQVMTDSLCMSSYKAMLQGSGHRCIPDDIGRNPIIMGHELCARILRVGCKVKKDYKPGDIFAVQAKMFFGDEIKSPGYCYTTYGGNATNIIVPSEVIDGGYLLPFDGDAYFKASMAEPISCLISALRSSFHLAPNNKDHMMGLRPGGSMAILAGCGPMGLGAAEAAMALDNRPARIVLTDIDEKRVARAQALLKGKNGVKLEILNTNGIGDLPGFLGAGRNQFDDILVMAPVPGVIEQADSLSGIDTCINFFAGPTRKDFYASINFYDVHYNYKHIIGTSGGDIDDMREALRLIEAGEIDVSVLISHIGGLNCAAETTKSLPRIPGAKKLIYCNADLPLTAIDEFAEKGKSDPFFADLRDICAQSNMLWCREAEEYLLEHAKPILED</sequence>
<evidence type="ECO:0000256" key="1">
    <source>
        <dbReference type="ARBA" id="ARBA00023002"/>
    </source>
</evidence>
<reference evidence="2 3" key="1">
    <citation type="submission" date="2016-02" db="EMBL/GenBank/DDBJ databases">
        <authorList>
            <person name="Wen L."/>
            <person name="He K."/>
            <person name="Yang H."/>
        </authorList>
    </citation>
    <scope>NUCLEOTIDE SEQUENCE [LARGE SCALE GENOMIC DNA]</scope>
    <source>
        <strain evidence="2 3">DSM 22607</strain>
    </source>
</reference>
<dbReference type="EMBL" id="LSZW01000055">
    <property type="protein sequence ID" value="KXK65870.1"/>
    <property type="molecule type" value="Genomic_DNA"/>
</dbReference>
<dbReference type="PATRIC" id="fig|626937.4.peg.1346"/>
<dbReference type="InterPro" id="IPR036291">
    <property type="entry name" value="NAD(P)-bd_dom_sf"/>
</dbReference>
<name>A0A136Q5E3_9FIRM</name>
<organism evidence="2 3">
    <name type="scientific">Christensenella minuta</name>
    <dbReference type="NCBI Taxonomy" id="626937"/>
    <lineage>
        <taxon>Bacteria</taxon>
        <taxon>Bacillati</taxon>
        <taxon>Bacillota</taxon>
        <taxon>Clostridia</taxon>
        <taxon>Christensenellales</taxon>
        <taxon>Christensenellaceae</taxon>
        <taxon>Christensenella</taxon>
    </lineage>
</organism>
<dbReference type="KEGG" id="cmiu:B1H56_12315"/>
<dbReference type="Gene3D" id="3.90.180.10">
    <property type="entry name" value="Medium-chain alcohol dehydrogenases, catalytic domain"/>
    <property type="match status" value="1"/>
</dbReference>
<dbReference type="InterPro" id="IPR011032">
    <property type="entry name" value="GroES-like_sf"/>
</dbReference>
<evidence type="ECO:0000313" key="3">
    <source>
        <dbReference type="Proteomes" id="UP000070366"/>
    </source>
</evidence>
<dbReference type="InterPro" id="IPR050129">
    <property type="entry name" value="Zn_alcohol_dh"/>
</dbReference>
<dbReference type="RefSeq" id="WP_066520971.1">
    <property type="nucleotide sequence ID" value="NZ_CABMOF010000004.1"/>
</dbReference>
<dbReference type="STRING" id="626937.HMPREF3293_01363"/>
<dbReference type="GO" id="GO:0016491">
    <property type="term" value="F:oxidoreductase activity"/>
    <property type="evidence" value="ECO:0007669"/>
    <property type="project" value="UniProtKB-KW"/>
</dbReference>
<dbReference type="AlphaFoldDB" id="A0A136Q5E3"/>
<accession>A0A136Q5E3</accession>
<dbReference type="OrthoDB" id="9773078at2"/>
<dbReference type="PANTHER" id="PTHR43401">
    <property type="entry name" value="L-THREONINE 3-DEHYDROGENASE"/>
    <property type="match status" value="1"/>
</dbReference>
<proteinExistence type="predicted"/>
<dbReference type="Gene3D" id="3.40.50.720">
    <property type="entry name" value="NAD(P)-binding Rossmann-like Domain"/>
    <property type="match status" value="1"/>
</dbReference>
<comment type="caution">
    <text evidence="2">The sequence shown here is derived from an EMBL/GenBank/DDBJ whole genome shotgun (WGS) entry which is preliminary data.</text>
</comment>
<keyword evidence="3" id="KW-1185">Reference proteome</keyword>
<gene>
    <name evidence="2" type="ORF">HMPREF3293_01363</name>
</gene>